<dbReference type="InterPro" id="IPR052722">
    <property type="entry name" value="PgpH_phosphodiesterase"/>
</dbReference>
<dbReference type="InterPro" id="IPR011624">
    <property type="entry name" value="Metal-dep_PHydrolase_7TM_extra"/>
</dbReference>
<evidence type="ECO:0000313" key="5">
    <source>
        <dbReference type="Proteomes" id="UP000752012"/>
    </source>
</evidence>
<feature type="region of interest" description="Disordered" evidence="1">
    <location>
        <begin position="117"/>
        <end position="136"/>
    </location>
</feature>
<dbReference type="Proteomes" id="UP000752012">
    <property type="component" value="Unassembled WGS sequence"/>
</dbReference>
<feature type="compositionally biased region" description="Acidic residues" evidence="1">
    <location>
        <begin position="124"/>
        <end position="134"/>
    </location>
</feature>
<dbReference type="Pfam" id="PF01966">
    <property type="entry name" value="HD"/>
    <property type="match status" value="1"/>
</dbReference>
<evidence type="ECO:0000259" key="3">
    <source>
        <dbReference type="SMART" id="SM00471"/>
    </source>
</evidence>
<dbReference type="RefSeq" id="WP_168004788.1">
    <property type="nucleotide sequence ID" value="NZ_JAATHJ010000003.1"/>
</dbReference>
<dbReference type="Pfam" id="PF07698">
    <property type="entry name" value="7TM-7TMR_HD"/>
    <property type="match status" value="1"/>
</dbReference>
<keyword evidence="2" id="KW-1133">Transmembrane helix</keyword>
<comment type="caution">
    <text evidence="4">The sequence shown here is derived from an EMBL/GenBank/DDBJ whole genome shotgun (WGS) entry which is preliminary data.</text>
</comment>
<dbReference type="SUPFAM" id="SSF109604">
    <property type="entry name" value="HD-domain/PDEase-like"/>
    <property type="match status" value="1"/>
</dbReference>
<keyword evidence="5" id="KW-1185">Reference proteome</keyword>
<reference evidence="4 5" key="1">
    <citation type="submission" date="2020-03" db="EMBL/GenBank/DDBJ databases">
        <title>Assessment of the enzymatic potential of alkaline-tolerant lipase obtained from Bacillus luteus H11 (technogenic soil) for the bioremediation of saline soils contaminated with petroleum substances.</title>
        <authorList>
            <person name="Kalwasinska A."/>
        </authorList>
    </citation>
    <scope>NUCLEOTIDE SEQUENCE [LARGE SCALE GENOMIC DNA]</scope>
    <source>
        <strain evidence="4 5">H11</strain>
    </source>
</reference>
<feature type="region of interest" description="Disordered" evidence="1">
    <location>
        <begin position="48"/>
        <end position="81"/>
    </location>
</feature>
<protein>
    <submittedName>
        <fullName evidence="4">HD family phosphohydrolase</fullName>
    </submittedName>
</protein>
<keyword evidence="2" id="KW-0812">Transmembrane</keyword>
<dbReference type="AlphaFoldDB" id="A0A969PLQ0"/>
<dbReference type="SMART" id="SM00471">
    <property type="entry name" value="HDc"/>
    <property type="match status" value="1"/>
</dbReference>
<organism evidence="4 5">
    <name type="scientific">Alkalicoccus luteus</name>
    <dbReference type="NCBI Taxonomy" id="1237094"/>
    <lineage>
        <taxon>Bacteria</taxon>
        <taxon>Bacillati</taxon>
        <taxon>Bacillota</taxon>
        <taxon>Bacilli</taxon>
        <taxon>Bacillales</taxon>
        <taxon>Bacillaceae</taxon>
        <taxon>Alkalicoccus</taxon>
    </lineage>
</organism>
<dbReference type="InterPro" id="IPR006674">
    <property type="entry name" value="HD_domain"/>
</dbReference>
<feature type="transmembrane region" description="Helical" evidence="2">
    <location>
        <begin position="354"/>
        <end position="385"/>
    </location>
</feature>
<feature type="transmembrane region" description="Helical" evidence="2">
    <location>
        <begin position="292"/>
        <end position="310"/>
    </location>
</feature>
<keyword evidence="2" id="KW-0472">Membrane</keyword>
<dbReference type="PANTHER" id="PTHR36442:SF1">
    <property type="entry name" value="CYCLIC-DI-AMP PHOSPHODIESTERASE PGPH"/>
    <property type="match status" value="1"/>
</dbReference>
<dbReference type="InterPro" id="IPR011621">
    <property type="entry name" value="Metal-dep_PHydrolase_7TM_intra"/>
</dbReference>
<dbReference type="Pfam" id="PF07697">
    <property type="entry name" value="7TMR-HDED"/>
    <property type="match status" value="1"/>
</dbReference>
<feature type="compositionally biased region" description="Basic and acidic residues" evidence="1">
    <location>
        <begin position="65"/>
        <end position="74"/>
    </location>
</feature>
<feature type="transmembrane region" description="Helical" evidence="2">
    <location>
        <begin position="397"/>
        <end position="416"/>
    </location>
</feature>
<name>A0A969PLQ0_9BACI</name>
<dbReference type="PANTHER" id="PTHR36442">
    <property type="entry name" value="CYCLIC-DI-AMP PHOSPHODIESTERASE PGPH"/>
    <property type="match status" value="1"/>
</dbReference>
<feature type="domain" description="HD/PDEase" evidence="3">
    <location>
        <begin position="510"/>
        <end position="665"/>
    </location>
</feature>
<feature type="transmembrane region" description="Helical" evidence="2">
    <location>
        <begin position="428"/>
        <end position="446"/>
    </location>
</feature>
<evidence type="ECO:0000256" key="1">
    <source>
        <dbReference type="SAM" id="MobiDB-lite"/>
    </source>
</evidence>
<dbReference type="InterPro" id="IPR006675">
    <property type="entry name" value="HDIG_dom"/>
</dbReference>
<dbReference type="CDD" id="cd00077">
    <property type="entry name" value="HDc"/>
    <property type="match status" value="1"/>
</dbReference>
<feature type="transmembrane region" description="Helical" evidence="2">
    <location>
        <begin position="458"/>
        <end position="481"/>
    </location>
</feature>
<sequence length="728" mass="80440">MGRSSIEQHPIWNKLKRHRYIRFALFVLLGLILYVMLVPNVLTEDLDLEPGSVSGQDVRSPVTVENKEETERLQQEASDSVEPVYSLKPRYADNQMERVQDVFQSVRLVQLEVRGQAGELNNPGDEEAVPEDQEPWTLEEQASELRERLSPEIEEQMSDDALITLLESDAEDLQTAEETTTSAVFDVMTDEVALDEVNEARDQAEQKVRAAALRSDLADALTELSRSGITANYMIDEEATFEARSSAEDLVEPSLIREGQLLAEEGQVITAEIYEQMSLAGLTEETSDLPPLAGLGLIIFFLIWMLAIYLREAKTPLRENNTLLLLFLLLTVVTLAVMKSVSLLQPLEMTGLPYLVPAALGTILTAVLIQARVAVFMSFFLAVAASIMFNQNTTQTFEFGIGLFVFFSSLAGVFFLDKTSRTKKLLKTGSWIALVNAGVVIGILLIKNQPFLWSEYALYAGAAALGGYASVVLAAGLLPFFETGFGVLTPAKLIELSNPNNPLLRKILLETPGTYHHSVVVANLAESACESIGADGLLARVGAYYHDVGKTKRPQFFIENQMKIANPHDKLPPDKSADIIIAHPYDGAAMLREERLPKEIVDIAEQHHGTTLLKYFYVKAKEKDSTVSEFAFRYPGPKAASKESAVVGIADSVEAAVRSMQAPTYEKMENLVSAIIKDRLNDGQFDDCDLTLKELHTVHASICETLKGTFHSRIDYPDETELKKAGGD</sequence>
<gene>
    <name evidence="4" type="ORF">HCN83_02680</name>
</gene>
<proteinExistence type="predicted"/>
<evidence type="ECO:0000313" key="4">
    <source>
        <dbReference type="EMBL" id="NJP36492.1"/>
    </source>
</evidence>
<accession>A0A969PLQ0</accession>
<dbReference type="InterPro" id="IPR003607">
    <property type="entry name" value="HD/PDEase_dom"/>
</dbReference>
<dbReference type="Gene3D" id="1.10.3210.10">
    <property type="entry name" value="Hypothetical protein af1432"/>
    <property type="match status" value="1"/>
</dbReference>
<dbReference type="NCBIfam" id="TIGR00277">
    <property type="entry name" value="HDIG"/>
    <property type="match status" value="1"/>
</dbReference>
<feature type="transmembrane region" description="Helical" evidence="2">
    <location>
        <begin position="20"/>
        <end position="42"/>
    </location>
</feature>
<feature type="transmembrane region" description="Helical" evidence="2">
    <location>
        <begin position="322"/>
        <end position="342"/>
    </location>
</feature>
<dbReference type="EMBL" id="JAATHJ010000003">
    <property type="protein sequence ID" value="NJP36492.1"/>
    <property type="molecule type" value="Genomic_DNA"/>
</dbReference>
<evidence type="ECO:0000256" key="2">
    <source>
        <dbReference type="SAM" id="Phobius"/>
    </source>
</evidence>